<accession>A0ABV2YIZ1</accession>
<keyword evidence="2 5" id="KW-0812">Transmembrane</keyword>
<dbReference type="EMBL" id="JBEZUR010000022">
    <property type="protein sequence ID" value="MEU3555703.1"/>
    <property type="molecule type" value="Genomic_DNA"/>
</dbReference>
<feature type="transmembrane region" description="Helical" evidence="5">
    <location>
        <begin position="232"/>
        <end position="253"/>
    </location>
</feature>
<evidence type="ECO:0000313" key="8">
    <source>
        <dbReference type="Proteomes" id="UP001550850"/>
    </source>
</evidence>
<reference evidence="7 8" key="1">
    <citation type="submission" date="2024-06" db="EMBL/GenBank/DDBJ databases">
        <title>The Natural Products Discovery Center: Release of the First 8490 Sequenced Strains for Exploring Actinobacteria Biosynthetic Diversity.</title>
        <authorList>
            <person name="Kalkreuter E."/>
            <person name="Kautsar S.A."/>
            <person name="Yang D."/>
            <person name="Bader C.D."/>
            <person name="Teijaro C.N."/>
            <person name="Fluegel L."/>
            <person name="Davis C.M."/>
            <person name="Simpson J.R."/>
            <person name="Lauterbach L."/>
            <person name="Steele A.D."/>
            <person name="Gui C."/>
            <person name="Meng S."/>
            <person name="Li G."/>
            <person name="Viehrig K."/>
            <person name="Ye F."/>
            <person name="Su P."/>
            <person name="Kiefer A.F."/>
            <person name="Nichols A."/>
            <person name="Cepeda A.J."/>
            <person name="Yan W."/>
            <person name="Fan B."/>
            <person name="Jiang Y."/>
            <person name="Adhikari A."/>
            <person name="Zheng C.-J."/>
            <person name="Schuster L."/>
            <person name="Cowan T.M."/>
            <person name="Smanski M.J."/>
            <person name="Chevrette M.G."/>
            <person name="De Carvalho L.P.S."/>
            <person name="Shen B."/>
        </authorList>
    </citation>
    <scope>NUCLEOTIDE SEQUENCE [LARGE SCALE GENOMIC DNA]</scope>
    <source>
        <strain evidence="7 8">NPDC038104</strain>
    </source>
</reference>
<keyword evidence="4 5" id="KW-0472">Membrane</keyword>
<feature type="transmembrane region" description="Helical" evidence="5">
    <location>
        <begin position="385"/>
        <end position="403"/>
    </location>
</feature>
<feature type="transmembrane region" description="Helical" evidence="5">
    <location>
        <begin position="115"/>
        <end position="137"/>
    </location>
</feature>
<evidence type="ECO:0000313" key="7">
    <source>
        <dbReference type="EMBL" id="MEU3555703.1"/>
    </source>
</evidence>
<feature type="transmembrane region" description="Helical" evidence="5">
    <location>
        <begin position="90"/>
        <end position="109"/>
    </location>
</feature>
<name>A0ABV2YIZ1_9ACTN</name>
<proteinExistence type="predicted"/>
<evidence type="ECO:0000256" key="5">
    <source>
        <dbReference type="SAM" id="Phobius"/>
    </source>
</evidence>
<feature type="transmembrane region" description="Helical" evidence="5">
    <location>
        <begin position="55"/>
        <end position="78"/>
    </location>
</feature>
<dbReference type="InterPro" id="IPR036259">
    <property type="entry name" value="MFS_trans_sf"/>
</dbReference>
<feature type="transmembrane region" description="Helical" evidence="5">
    <location>
        <begin position="265"/>
        <end position="285"/>
    </location>
</feature>
<protein>
    <submittedName>
        <fullName evidence="7">MFS transporter</fullName>
    </submittedName>
</protein>
<dbReference type="PANTHER" id="PTHR23528">
    <property type="match status" value="1"/>
</dbReference>
<dbReference type="Gene3D" id="1.20.1250.20">
    <property type="entry name" value="MFS general substrate transporter like domains"/>
    <property type="match status" value="1"/>
</dbReference>
<feature type="transmembrane region" description="Helical" evidence="5">
    <location>
        <begin position="297"/>
        <end position="315"/>
    </location>
</feature>
<dbReference type="InterPro" id="IPR020846">
    <property type="entry name" value="MFS_dom"/>
</dbReference>
<evidence type="ECO:0000259" key="6">
    <source>
        <dbReference type="PROSITE" id="PS50850"/>
    </source>
</evidence>
<dbReference type="PANTHER" id="PTHR23528:SF1">
    <property type="entry name" value="MAJOR FACILITATOR SUPERFAMILY (MFS) PROFILE DOMAIN-CONTAINING PROTEIN"/>
    <property type="match status" value="1"/>
</dbReference>
<dbReference type="PROSITE" id="PS50850">
    <property type="entry name" value="MFS"/>
    <property type="match status" value="1"/>
</dbReference>
<keyword evidence="3 5" id="KW-1133">Transmembrane helix</keyword>
<feature type="transmembrane region" description="Helical" evidence="5">
    <location>
        <begin position="149"/>
        <end position="170"/>
    </location>
</feature>
<dbReference type="SUPFAM" id="SSF103473">
    <property type="entry name" value="MFS general substrate transporter"/>
    <property type="match status" value="1"/>
</dbReference>
<sequence>MSGGWTASLSLANGAVWVGWYGPMQILLASQTAAFAAGGGAAGAFGLAGTTKETMLAWVTGVGAVVALVASPVFGALSDRTASRWGRRRPWILAGSASGAVFLVLLGHAPGPWTLLIGWCLVQLTLNASFAAVTAAVPDRVPRPQRGTVGGWLGGVQIVGVVAGTGLAAAAGGIGAGYAACAVLSLLGVVPLLLHHEPPLTEAERPAPVTARRFLAGLGFDPRRHPDLGWAWLTRFLINLSNALVLLYLLYYLRDRVAHPDPEQGVLVLTVVNAAMLLATVVLSGVRSDRSGRRKPYVLWSGVLMAGATLMLAGWQTWASALVAAALLGVGFGVFTSVDFALMTEVLPDAAARGKDLGVINVANSLPQVMAPALAAPLVTGLGGYTTLYVVAGLLALAGALLVHRIRGVE</sequence>
<dbReference type="Proteomes" id="UP001550850">
    <property type="component" value="Unassembled WGS sequence"/>
</dbReference>
<feature type="domain" description="Major facilitator superfamily (MFS) profile" evidence="6">
    <location>
        <begin position="1"/>
        <end position="410"/>
    </location>
</feature>
<organism evidence="7 8">
    <name type="scientific">Streptomyces fragilis</name>
    <dbReference type="NCBI Taxonomy" id="67301"/>
    <lineage>
        <taxon>Bacteria</taxon>
        <taxon>Bacillati</taxon>
        <taxon>Actinomycetota</taxon>
        <taxon>Actinomycetes</taxon>
        <taxon>Kitasatosporales</taxon>
        <taxon>Streptomycetaceae</taxon>
        <taxon>Streptomyces</taxon>
    </lineage>
</organism>
<feature type="transmembrane region" description="Helical" evidence="5">
    <location>
        <begin position="321"/>
        <end position="347"/>
    </location>
</feature>
<evidence type="ECO:0000256" key="2">
    <source>
        <dbReference type="ARBA" id="ARBA00022692"/>
    </source>
</evidence>
<gene>
    <name evidence="7" type="ORF">AB0E65_16025</name>
</gene>
<comment type="caution">
    <text evidence="7">The sequence shown here is derived from an EMBL/GenBank/DDBJ whole genome shotgun (WGS) entry which is preliminary data.</text>
</comment>
<comment type="subcellular location">
    <subcellularLocation>
        <location evidence="1">Cell membrane</location>
        <topology evidence="1">Multi-pass membrane protein</topology>
    </subcellularLocation>
</comment>
<evidence type="ECO:0000256" key="3">
    <source>
        <dbReference type="ARBA" id="ARBA00022989"/>
    </source>
</evidence>
<dbReference type="Pfam" id="PF13347">
    <property type="entry name" value="MFS_2"/>
    <property type="match status" value="1"/>
</dbReference>
<evidence type="ECO:0000256" key="1">
    <source>
        <dbReference type="ARBA" id="ARBA00004651"/>
    </source>
</evidence>
<evidence type="ECO:0000256" key="4">
    <source>
        <dbReference type="ARBA" id="ARBA00023136"/>
    </source>
</evidence>
<keyword evidence="8" id="KW-1185">Reference proteome</keyword>